<protein>
    <submittedName>
        <fullName evidence="3">Major outer membrane protein P28-2</fullName>
    </submittedName>
</protein>
<dbReference type="AlphaFoldDB" id="Q1WEY0"/>
<keyword evidence="1" id="KW-0732">Signal</keyword>
<evidence type="ECO:0000313" key="3">
    <source>
        <dbReference type="EMBL" id="ABD93641.1"/>
    </source>
</evidence>
<feature type="domain" description="Msp4/OMP-like" evidence="2">
    <location>
        <begin position="32"/>
        <end position="282"/>
    </location>
</feature>
<evidence type="ECO:0000256" key="1">
    <source>
        <dbReference type="SAM" id="SignalP"/>
    </source>
</evidence>
<dbReference type="SUPFAM" id="SSF56925">
    <property type="entry name" value="OMPA-like"/>
    <property type="match status" value="1"/>
</dbReference>
<dbReference type="InterPro" id="IPR011250">
    <property type="entry name" value="OMP/PagP_B-barrel"/>
</dbReference>
<dbReference type="InterPro" id="IPR002566">
    <property type="entry name" value="Msp4_OMP-like"/>
</dbReference>
<dbReference type="Pfam" id="PF01617">
    <property type="entry name" value="Surface_Ag_2"/>
    <property type="match status" value="1"/>
</dbReference>
<sequence length="284" mass="32331">MSYAKVFILICLIFLLPSLSFATIGNDSFKNNSGYFYIGGEYKPGIPNFNRFSVTNSNIKGWASLTQEHRNIFPYMTQDTALFNLLKDNNNFPFPYDPAYTKNLLGAGGVVGYSLDNFRIELEAFYEKFNIKAPSGYFYDNFDEYFALIPTITTTYSKWSEQSKHYYMKNTGITLSPFIVNACYDFTLKKASNIAPYLCFGAGGNFIDFLDQTNFKFAYQAKVGISYFISSNLAFFIDGSFHGHFDNQFSDLLVDYPTDLKFTTISAKFNINFLTSSVGIRFIS</sequence>
<dbReference type="Gene3D" id="2.40.160.20">
    <property type="match status" value="1"/>
</dbReference>
<accession>Q1WEY0</accession>
<feature type="signal peptide" evidence="1">
    <location>
        <begin position="1"/>
        <end position="22"/>
    </location>
</feature>
<evidence type="ECO:0000259" key="2">
    <source>
        <dbReference type="Pfam" id="PF01617"/>
    </source>
</evidence>
<feature type="chain" id="PRO_5004197107" evidence="1">
    <location>
        <begin position="23"/>
        <end position="284"/>
    </location>
</feature>
<dbReference type="EMBL" id="DQ335244">
    <property type="protein sequence ID" value="ABD93641.1"/>
    <property type="molecule type" value="Genomic_DNA"/>
</dbReference>
<organism evidence="3">
    <name type="scientific">Ehrlichia muris</name>
    <dbReference type="NCBI Taxonomy" id="35795"/>
    <lineage>
        <taxon>Bacteria</taxon>
        <taxon>Pseudomonadati</taxon>
        <taxon>Pseudomonadota</taxon>
        <taxon>Alphaproteobacteria</taxon>
        <taxon>Rickettsiales</taxon>
        <taxon>Anaplasmataceae</taxon>
        <taxon>Ehrlichia</taxon>
    </lineage>
</organism>
<reference evidence="3" key="1">
    <citation type="journal article" date="2005" name="Ann. N. Y. Acad. Sci.">
        <title>Analysis of ehrlichial p28 gene expression in a murine model of persistent infection.</title>
        <authorList>
            <person name="Crocquet-Valdes P.A."/>
            <person name="McBride J.W."/>
            <person name="Feng H.M."/>
            <person name="Ismail N."/>
            <person name="Small M.A."/>
            <person name="Yu X.J."/>
            <person name="Walker D.H."/>
        </authorList>
    </citation>
    <scope>NUCLEOTIDE SEQUENCE</scope>
    <source>
        <strain evidence="3">AS145</strain>
    </source>
</reference>
<name>Q1WEY0_9RICK</name>
<proteinExistence type="predicted"/>